<accession>A0A6M3L933</accession>
<gene>
    <name evidence="1" type="ORF">MM415B03513_0006</name>
</gene>
<proteinExistence type="predicted"/>
<sequence length="72" mass="8557">MIIQAVLKTRHLDGIEIMEPYVPLGKKYLVDLDTRCQMMWNNEENHHCRVIEAVMEVMTEMYIPIEILELKP</sequence>
<protein>
    <submittedName>
        <fullName evidence="1">Uncharacterized protein</fullName>
    </submittedName>
</protein>
<reference evidence="1" key="1">
    <citation type="submission" date="2020-03" db="EMBL/GenBank/DDBJ databases">
        <title>The deep terrestrial virosphere.</title>
        <authorList>
            <person name="Holmfeldt K."/>
            <person name="Nilsson E."/>
            <person name="Simone D."/>
            <person name="Lopez-Fernandez M."/>
            <person name="Wu X."/>
            <person name="de Brujin I."/>
            <person name="Lundin D."/>
            <person name="Andersson A."/>
            <person name="Bertilsson S."/>
            <person name="Dopson M."/>
        </authorList>
    </citation>
    <scope>NUCLEOTIDE SEQUENCE</scope>
    <source>
        <strain evidence="1">MM415B03513</strain>
    </source>
</reference>
<evidence type="ECO:0000313" key="1">
    <source>
        <dbReference type="EMBL" id="QJA90919.1"/>
    </source>
</evidence>
<dbReference type="AlphaFoldDB" id="A0A6M3L933"/>
<organism evidence="1">
    <name type="scientific">viral metagenome</name>
    <dbReference type="NCBI Taxonomy" id="1070528"/>
    <lineage>
        <taxon>unclassified sequences</taxon>
        <taxon>metagenomes</taxon>
        <taxon>organismal metagenomes</taxon>
    </lineage>
</organism>
<dbReference type="EMBL" id="MT142948">
    <property type="protein sequence ID" value="QJA90919.1"/>
    <property type="molecule type" value="Genomic_DNA"/>
</dbReference>
<name>A0A6M3L933_9ZZZZ</name>